<evidence type="ECO:0000313" key="4">
    <source>
        <dbReference type="Proteomes" id="UP000288859"/>
    </source>
</evidence>
<dbReference type="VEuPathDB" id="FungiDB:PV10_04412"/>
<dbReference type="GO" id="GO:0005634">
    <property type="term" value="C:nucleus"/>
    <property type="evidence" value="ECO:0007669"/>
    <property type="project" value="UniProtKB-SubCell"/>
</dbReference>
<accession>A0A438NF54</accession>
<dbReference type="EMBL" id="NAJM01000004">
    <property type="protein sequence ID" value="RVX74377.1"/>
    <property type="molecule type" value="Genomic_DNA"/>
</dbReference>
<dbReference type="InterPro" id="IPR021858">
    <property type="entry name" value="Fun_TF"/>
</dbReference>
<dbReference type="PANTHER" id="PTHR37534">
    <property type="entry name" value="TRANSCRIPTIONAL ACTIVATOR PROTEIN UGA3"/>
    <property type="match status" value="1"/>
</dbReference>
<reference evidence="3 4" key="1">
    <citation type="submission" date="2017-03" db="EMBL/GenBank/DDBJ databases">
        <title>Genomes of endolithic fungi from Antarctica.</title>
        <authorList>
            <person name="Coleine C."/>
            <person name="Masonjones S."/>
            <person name="Stajich J.E."/>
        </authorList>
    </citation>
    <scope>NUCLEOTIDE SEQUENCE [LARGE SCALE GENOMIC DNA]</scope>
    <source>
        <strain evidence="3 4">CCFEE 6314</strain>
    </source>
</reference>
<dbReference type="PANTHER" id="PTHR37534:SF46">
    <property type="entry name" value="ZN(II)2CYS6 TRANSCRIPTION FACTOR (EUROFUNG)"/>
    <property type="match status" value="1"/>
</dbReference>
<dbReference type="OrthoDB" id="5419315at2759"/>
<sequence>MSAAPGSGGPEPAVLHVDTAGRMIPISDVVRELAVSHSSPDQIPSIPKGGEIGDLGRRGKHAFEYVPSLQFFLNDDRGSLYQPLSPLLLRHYIENTSTLLVVKTPQTNPFINHLLPLAYFDDLIMHAVLAMSGQHLLSDVGGSLEIQRTTLYHYGLALRHVREATKDVPALSALSAEKILHLLLVMLILSNVEAFSGNRSGAMFLHLRASRQLILHLLGGPIEMDRLEIRRSMGFALEMYSFLNLVANVTPYGALQDRTLPFDSFLLSLSHLEDYETFGIFLGCGYALFEMIPRIALFSRERLREEENQEDCSPETMSTYQTLLSDIENWKSSPPNREMKEWHMEHRIAGEMYRHNLFIYLKASMCGSCVDNPKTICEIQKHVDIVLQLRRYFPLTPYATIMLWPFVITGSCLIQQDQRQELINTLACSEFRMGHLFQACELLEHLWADDDRRSFGPYGLYLMMKKHNLNLSMA</sequence>
<evidence type="ECO:0000256" key="1">
    <source>
        <dbReference type="ARBA" id="ARBA00004123"/>
    </source>
</evidence>
<protein>
    <recommendedName>
        <fullName evidence="5">Transcription factor domain-containing protein</fullName>
    </recommendedName>
</protein>
<keyword evidence="2" id="KW-0539">Nucleus</keyword>
<dbReference type="AlphaFoldDB" id="A0A438NF54"/>
<organism evidence="3 4">
    <name type="scientific">Exophiala mesophila</name>
    <name type="common">Black yeast-like fungus</name>
    <dbReference type="NCBI Taxonomy" id="212818"/>
    <lineage>
        <taxon>Eukaryota</taxon>
        <taxon>Fungi</taxon>
        <taxon>Dikarya</taxon>
        <taxon>Ascomycota</taxon>
        <taxon>Pezizomycotina</taxon>
        <taxon>Eurotiomycetes</taxon>
        <taxon>Chaetothyriomycetidae</taxon>
        <taxon>Chaetothyriales</taxon>
        <taxon>Herpotrichiellaceae</taxon>
        <taxon>Exophiala</taxon>
    </lineage>
</organism>
<dbReference type="Proteomes" id="UP000288859">
    <property type="component" value="Unassembled WGS sequence"/>
</dbReference>
<evidence type="ECO:0000256" key="2">
    <source>
        <dbReference type="ARBA" id="ARBA00023242"/>
    </source>
</evidence>
<evidence type="ECO:0008006" key="5">
    <source>
        <dbReference type="Google" id="ProtNLM"/>
    </source>
</evidence>
<comment type="subcellular location">
    <subcellularLocation>
        <location evidence="1">Nucleus</location>
    </subcellularLocation>
</comment>
<gene>
    <name evidence="3" type="ORF">B0A52_01502</name>
</gene>
<dbReference type="Pfam" id="PF11951">
    <property type="entry name" value="Fungal_trans_2"/>
    <property type="match status" value="1"/>
</dbReference>
<proteinExistence type="predicted"/>
<name>A0A438NF54_EXOME</name>
<comment type="caution">
    <text evidence="3">The sequence shown here is derived from an EMBL/GenBank/DDBJ whole genome shotgun (WGS) entry which is preliminary data.</text>
</comment>
<evidence type="ECO:0000313" key="3">
    <source>
        <dbReference type="EMBL" id="RVX74377.1"/>
    </source>
</evidence>